<sequence>MSSIKWLLDNFPQSEQLLDYCLLSEAAKWGHLSLLEYFQSLPSSVPGFVTGSSQIQEDARGGEACFDALSKVAFGDEYR</sequence>
<accession>A0AAD9LB40</accession>
<evidence type="ECO:0000313" key="2">
    <source>
        <dbReference type="Proteomes" id="UP001259832"/>
    </source>
</evidence>
<evidence type="ECO:0000313" key="1">
    <source>
        <dbReference type="EMBL" id="KAK1930023.1"/>
    </source>
</evidence>
<protein>
    <submittedName>
        <fullName evidence="1">Uncharacterized protein</fullName>
    </submittedName>
</protein>
<dbReference type="Proteomes" id="UP001259832">
    <property type="component" value="Unassembled WGS sequence"/>
</dbReference>
<dbReference type="EMBL" id="JASMQC010000042">
    <property type="protein sequence ID" value="KAK1930023.1"/>
    <property type="molecule type" value="Genomic_DNA"/>
</dbReference>
<organism evidence="1 2">
    <name type="scientific">Phytophthora citrophthora</name>
    <dbReference type="NCBI Taxonomy" id="4793"/>
    <lineage>
        <taxon>Eukaryota</taxon>
        <taxon>Sar</taxon>
        <taxon>Stramenopiles</taxon>
        <taxon>Oomycota</taxon>
        <taxon>Peronosporomycetes</taxon>
        <taxon>Peronosporales</taxon>
        <taxon>Peronosporaceae</taxon>
        <taxon>Phytophthora</taxon>
    </lineage>
</organism>
<comment type="caution">
    <text evidence="1">The sequence shown here is derived from an EMBL/GenBank/DDBJ whole genome shotgun (WGS) entry which is preliminary data.</text>
</comment>
<reference evidence="1" key="1">
    <citation type="submission" date="2023-08" db="EMBL/GenBank/DDBJ databases">
        <title>Reference Genome Resource for the Citrus Pathogen Phytophthora citrophthora.</title>
        <authorList>
            <person name="Moller H."/>
            <person name="Coetzee B."/>
            <person name="Rose L.J."/>
            <person name="Van Niekerk J.M."/>
        </authorList>
    </citation>
    <scope>NUCLEOTIDE SEQUENCE</scope>
    <source>
        <strain evidence="1">STE-U-9442</strain>
    </source>
</reference>
<gene>
    <name evidence="1" type="ORF">P3T76_014520</name>
</gene>
<name>A0AAD9LB40_9STRA</name>
<dbReference type="AlphaFoldDB" id="A0AAD9LB40"/>
<proteinExistence type="predicted"/>
<keyword evidence="2" id="KW-1185">Reference proteome</keyword>